<keyword evidence="1" id="KW-0812">Transmembrane</keyword>
<dbReference type="InterPro" id="IPR001614">
    <property type="entry name" value="Myelin_PLP"/>
</dbReference>
<dbReference type="GO" id="GO:0005886">
    <property type="term" value="C:plasma membrane"/>
    <property type="evidence" value="ECO:0007669"/>
    <property type="project" value="TreeGrafter"/>
</dbReference>
<evidence type="ECO:0000313" key="3">
    <source>
        <dbReference type="Proteomes" id="UP000593567"/>
    </source>
</evidence>
<comment type="caution">
    <text evidence="2">The sequence shown here is derived from an EMBL/GenBank/DDBJ whole genome shotgun (WGS) entry which is preliminary data.</text>
</comment>
<dbReference type="EMBL" id="VXIV02002561">
    <property type="protein sequence ID" value="KAF6024537.1"/>
    <property type="molecule type" value="Genomic_DNA"/>
</dbReference>
<keyword evidence="3" id="KW-1185">Reference proteome</keyword>
<feature type="transmembrane region" description="Helical" evidence="1">
    <location>
        <begin position="43"/>
        <end position="69"/>
    </location>
</feature>
<keyword evidence="1" id="KW-1133">Transmembrane helix</keyword>
<proteinExistence type="predicted"/>
<dbReference type="AlphaFoldDB" id="A0A7J7JES0"/>
<evidence type="ECO:0000256" key="1">
    <source>
        <dbReference type="SAM" id="Phobius"/>
    </source>
</evidence>
<name>A0A7J7JES0_BUGNE</name>
<reference evidence="2" key="1">
    <citation type="submission" date="2020-06" db="EMBL/GenBank/DDBJ databases">
        <title>Draft genome of Bugula neritina, a colonial animal packing powerful symbionts and potential medicines.</title>
        <authorList>
            <person name="Rayko M."/>
        </authorList>
    </citation>
    <scope>NUCLEOTIDE SEQUENCE [LARGE SCALE GENOMIC DNA]</scope>
    <source>
        <strain evidence="2">Kwan_BN1</strain>
    </source>
</reference>
<evidence type="ECO:0000313" key="2">
    <source>
        <dbReference type="EMBL" id="KAF6024537.1"/>
    </source>
</evidence>
<keyword evidence="1" id="KW-0472">Membrane</keyword>
<accession>A0A7J7JES0</accession>
<feature type="transmembrane region" description="Helical" evidence="1">
    <location>
        <begin position="127"/>
        <end position="154"/>
    </location>
</feature>
<protein>
    <submittedName>
        <fullName evidence="2">Uncharacterized protein</fullName>
    </submittedName>
</protein>
<feature type="transmembrane region" description="Helical" evidence="1">
    <location>
        <begin position="6"/>
        <end position="23"/>
    </location>
</feature>
<organism evidence="2 3">
    <name type="scientific">Bugula neritina</name>
    <name type="common">Brown bryozoan</name>
    <name type="synonym">Sertularia neritina</name>
    <dbReference type="NCBI Taxonomy" id="10212"/>
    <lineage>
        <taxon>Eukaryota</taxon>
        <taxon>Metazoa</taxon>
        <taxon>Spiralia</taxon>
        <taxon>Lophotrochozoa</taxon>
        <taxon>Bryozoa</taxon>
        <taxon>Gymnolaemata</taxon>
        <taxon>Cheilostomatida</taxon>
        <taxon>Flustrina</taxon>
        <taxon>Buguloidea</taxon>
        <taxon>Bugulidae</taxon>
        <taxon>Bugula</taxon>
    </lineage>
</organism>
<gene>
    <name evidence="2" type="ORF">EB796_017157</name>
</gene>
<dbReference type="GO" id="GO:0031175">
    <property type="term" value="P:neuron projection development"/>
    <property type="evidence" value="ECO:0007669"/>
    <property type="project" value="TreeGrafter"/>
</dbReference>
<dbReference type="PANTHER" id="PTHR11683">
    <property type="entry name" value="MYELIN PROTEOLIPID"/>
    <property type="match status" value="1"/>
</dbReference>
<dbReference type="PANTHER" id="PTHR11683:SF12">
    <property type="entry name" value="M6, ISOFORM F"/>
    <property type="match status" value="1"/>
</dbReference>
<sequence length="189" mass="20880">MTVIVISTATFLFSVVFLLVSTYTSESLSSYHLESSQSNKCAYCFTITMSLFSCFAVVLWTLIIAATMIPTTIISVVHFLFKSGSASCVHLPSYGIQTPIVVGVSDTQSTIQLHCNDDLEDWLEKSWILMTPLLISLGCAVLIEMVLMGFIMVVSSNGRHLYERMGYLGDTKTTHDNSNDGGRQRPPFI</sequence>
<dbReference type="Proteomes" id="UP000593567">
    <property type="component" value="Unassembled WGS sequence"/>
</dbReference>